<dbReference type="AlphaFoldDB" id="A0A1H2E6W9"/>
<keyword evidence="1" id="KW-0732">Signal</keyword>
<dbReference type="Pfam" id="PF04351">
    <property type="entry name" value="PilP"/>
    <property type="match status" value="1"/>
</dbReference>
<name>A0A1H2E6W9_9GAMM</name>
<evidence type="ECO:0000313" key="3">
    <source>
        <dbReference type="Proteomes" id="UP000243924"/>
    </source>
</evidence>
<dbReference type="PROSITE" id="PS51257">
    <property type="entry name" value="PROKAR_LIPOPROTEIN"/>
    <property type="match status" value="1"/>
</dbReference>
<dbReference type="InterPro" id="IPR007446">
    <property type="entry name" value="PilP"/>
</dbReference>
<reference evidence="3" key="1">
    <citation type="submission" date="2016-10" db="EMBL/GenBank/DDBJ databases">
        <authorList>
            <person name="Varghese N."/>
            <person name="Submissions S."/>
        </authorList>
    </citation>
    <scope>NUCLEOTIDE SEQUENCE [LARGE SCALE GENOMIC DNA]</scope>
    <source>
        <strain evidence="3">CECT 8338</strain>
    </source>
</reference>
<dbReference type="OrthoDB" id="5296580at2"/>
<gene>
    <name evidence="2" type="ORF">SAMN05216210_0397</name>
</gene>
<dbReference type="STRING" id="1434072.SAMN05216210_0397"/>
<protein>
    <submittedName>
        <fullName evidence="2">Type IV pilus assembly protein PilP</fullName>
    </submittedName>
</protein>
<dbReference type="EMBL" id="LT629787">
    <property type="protein sequence ID" value="SDT90813.1"/>
    <property type="molecule type" value="Genomic_DNA"/>
</dbReference>
<accession>A0A1H2E6W9</accession>
<sequence>MKPLHMAPLALLLSVTLSGCGGNEFNDLQVFMDETRARPSGDIEPLPRFSPYEAFTYSATSMRSPFQPPVRIDLTQRQRGNDDVRPDEDRVRQFLEGFNIEGFDMVGTLSNEDGMQALIRGAGSVHRVTIGDYLGRNHGRITSIDEGRVEVVEIVPDGEGGWLERPRTLSLSERG</sequence>
<keyword evidence="3" id="KW-1185">Reference proteome</keyword>
<evidence type="ECO:0000256" key="1">
    <source>
        <dbReference type="SAM" id="SignalP"/>
    </source>
</evidence>
<dbReference type="Proteomes" id="UP000243924">
    <property type="component" value="Chromosome I"/>
</dbReference>
<dbReference type="Gene3D" id="2.30.30.830">
    <property type="match status" value="1"/>
</dbReference>
<dbReference type="PIRSF" id="PIRSF016481">
    <property type="entry name" value="Pilus_assembly_PilP"/>
    <property type="match status" value="1"/>
</dbReference>
<feature type="chain" id="PRO_5009272726" evidence="1">
    <location>
        <begin position="20"/>
        <end position="175"/>
    </location>
</feature>
<feature type="signal peptide" evidence="1">
    <location>
        <begin position="1"/>
        <end position="19"/>
    </location>
</feature>
<proteinExistence type="predicted"/>
<organism evidence="2 3">
    <name type="scientific">Halopseudomonas salegens</name>
    <dbReference type="NCBI Taxonomy" id="1434072"/>
    <lineage>
        <taxon>Bacteria</taxon>
        <taxon>Pseudomonadati</taxon>
        <taxon>Pseudomonadota</taxon>
        <taxon>Gammaproteobacteria</taxon>
        <taxon>Pseudomonadales</taxon>
        <taxon>Pseudomonadaceae</taxon>
        <taxon>Halopseudomonas</taxon>
    </lineage>
</organism>
<evidence type="ECO:0000313" key="2">
    <source>
        <dbReference type="EMBL" id="SDT90813.1"/>
    </source>
</evidence>
<dbReference type="RefSeq" id="WP_092383616.1">
    <property type="nucleotide sequence ID" value="NZ_LT629787.1"/>
</dbReference>